<evidence type="ECO:0000256" key="4">
    <source>
        <dbReference type="ARBA" id="ARBA00023136"/>
    </source>
</evidence>
<dbReference type="EMBL" id="LBVW01000001">
    <property type="protein sequence ID" value="KKQ94473.1"/>
    <property type="molecule type" value="Genomic_DNA"/>
</dbReference>
<evidence type="ECO:0000313" key="8">
    <source>
        <dbReference type="Proteomes" id="UP000034932"/>
    </source>
</evidence>
<feature type="transmembrane region" description="Helical" evidence="5">
    <location>
        <begin position="37"/>
        <end position="55"/>
    </location>
</feature>
<keyword evidence="2 5" id="KW-0812">Transmembrane</keyword>
<dbReference type="Proteomes" id="UP000034932">
    <property type="component" value="Unassembled WGS sequence"/>
</dbReference>
<evidence type="ECO:0000256" key="2">
    <source>
        <dbReference type="ARBA" id="ARBA00022692"/>
    </source>
</evidence>
<evidence type="ECO:0000256" key="1">
    <source>
        <dbReference type="ARBA" id="ARBA00004141"/>
    </source>
</evidence>
<gene>
    <name evidence="7" type="ORF">UT19_C0001G0005</name>
</gene>
<keyword evidence="3 5" id="KW-1133">Transmembrane helix</keyword>
<dbReference type="InterPro" id="IPR007016">
    <property type="entry name" value="O-antigen_ligase-rel_domated"/>
</dbReference>
<dbReference type="STRING" id="1618573.UT19_C0001G0005"/>
<dbReference type="PANTHER" id="PTHR37422:SF23">
    <property type="entry name" value="TEICHURONIC ACID BIOSYNTHESIS PROTEIN TUAE"/>
    <property type="match status" value="1"/>
</dbReference>
<feature type="transmembrane region" description="Helical" evidence="5">
    <location>
        <begin position="201"/>
        <end position="234"/>
    </location>
</feature>
<feature type="transmembrane region" description="Helical" evidence="5">
    <location>
        <begin position="172"/>
        <end position="189"/>
    </location>
</feature>
<proteinExistence type="predicted"/>
<sequence length="398" mass="45183">MLVKQYIFITFFLLGLLIYPFVYWLPASIPFEIPRVFFIQRWIELVALTGIILLFPYLKKERIDKLLIFLAIIFFAVTIIASVLGPDVLKSVGGNLYRGDGLVTLAHLVALSFVVALFIRKTWFVSVVYSISLAAAGISAWAVYDSLSLYFLKNQSVYNWDGAIATSFGNPNFLAGYLLVTLPLLYFLWKTTSKQSTKKFWLIVIGMQMIAILLTFAWAGAFGILTFFLISFVLNKTKRKILFISLIILALLSLGLFFKAQKQKEAVPDRLIAEGRQRIFTKGILAFRERPFLGWGWANFDYAFESVDWPIAIKDDVYVDKAHSTFLEVLVTSGIVGFTLYLALIVRILMNLWTNNTPISRAFLVSFLLYVIHSQTNVISIAEEVVFWIILGFSAKST</sequence>
<dbReference type="InterPro" id="IPR051533">
    <property type="entry name" value="WaaL-like"/>
</dbReference>
<evidence type="ECO:0000256" key="5">
    <source>
        <dbReference type="SAM" id="Phobius"/>
    </source>
</evidence>
<evidence type="ECO:0000256" key="3">
    <source>
        <dbReference type="ARBA" id="ARBA00022989"/>
    </source>
</evidence>
<keyword evidence="4 5" id="KW-0472">Membrane</keyword>
<dbReference type="PANTHER" id="PTHR37422">
    <property type="entry name" value="TEICHURONIC ACID BIOSYNTHESIS PROTEIN TUAE"/>
    <property type="match status" value="1"/>
</dbReference>
<organism evidence="7 8">
    <name type="scientific">Candidatus Woesebacteria bacterium GW2011_GWB1_39_10b</name>
    <dbReference type="NCBI Taxonomy" id="1618573"/>
    <lineage>
        <taxon>Bacteria</taxon>
        <taxon>Candidatus Woeseibacteriota</taxon>
    </lineage>
</organism>
<accession>A0A0G0LRD6</accession>
<feature type="domain" description="O-antigen ligase-related" evidence="6">
    <location>
        <begin position="210"/>
        <end position="342"/>
    </location>
</feature>
<reference evidence="7 8" key="1">
    <citation type="journal article" date="2015" name="Nature">
        <title>rRNA introns, odd ribosomes, and small enigmatic genomes across a large radiation of phyla.</title>
        <authorList>
            <person name="Brown C.T."/>
            <person name="Hug L.A."/>
            <person name="Thomas B.C."/>
            <person name="Sharon I."/>
            <person name="Castelle C.J."/>
            <person name="Singh A."/>
            <person name="Wilkins M.J."/>
            <person name="Williams K.H."/>
            <person name="Banfield J.F."/>
        </authorList>
    </citation>
    <scope>NUCLEOTIDE SEQUENCE [LARGE SCALE GENOMIC DNA]</scope>
</reference>
<feature type="transmembrane region" description="Helical" evidence="5">
    <location>
        <begin position="67"/>
        <end position="89"/>
    </location>
</feature>
<dbReference type="Pfam" id="PF04932">
    <property type="entry name" value="Wzy_C"/>
    <property type="match status" value="1"/>
</dbReference>
<evidence type="ECO:0000313" key="7">
    <source>
        <dbReference type="EMBL" id="KKQ94473.1"/>
    </source>
</evidence>
<dbReference type="AlphaFoldDB" id="A0A0G0LRD6"/>
<name>A0A0G0LRD6_9BACT</name>
<comment type="caution">
    <text evidence="7">The sequence shown here is derived from an EMBL/GenBank/DDBJ whole genome shotgun (WGS) entry which is preliminary data.</text>
</comment>
<feature type="transmembrane region" description="Helical" evidence="5">
    <location>
        <begin position="131"/>
        <end position="152"/>
    </location>
</feature>
<feature type="transmembrane region" description="Helical" evidence="5">
    <location>
        <begin position="101"/>
        <end position="119"/>
    </location>
</feature>
<comment type="subcellular location">
    <subcellularLocation>
        <location evidence="1">Membrane</location>
        <topology evidence="1">Multi-pass membrane protein</topology>
    </subcellularLocation>
</comment>
<feature type="transmembrane region" description="Helical" evidence="5">
    <location>
        <begin position="329"/>
        <end position="350"/>
    </location>
</feature>
<feature type="transmembrane region" description="Helical" evidence="5">
    <location>
        <begin position="362"/>
        <end position="391"/>
    </location>
</feature>
<feature type="transmembrane region" description="Helical" evidence="5">
    <location>
        <begin position="7"/>
        <end position="25"/>
    </location>
</feature>
<evidence type="ECO:0000259" key="6">
    <source>
        <dbReference type="Pfam" id="PF04932"/>
    </source>
</evidence>
<protein>
    <recommendedName>
        <fullName evidence="6">O-antigen ligase-related domain-containing protein</fullName>
    </recommendedName>
</protein>
<feature type="transmembrane region" description="Helical" evidence="5">
    <location>
        <begin position="240"/>
        <end position="258"/>
    </location>
</feature>
<dbReference type="GO" id="GO:0016020">
    <property type="term" value="C:membrane"/>
    <property type="evidence" value="ECO:0007669"/>
    <property type="project" value="UniProtKB-SubCell"/>
</dbReference>